<evidence type="ECO:0000313" key="3">
    <source>
        <dbReference type="Proteomes" id="UP000198984"/>
    </source>
</evidence>
<dbReference type="RefSeq" id="WP_089906277.1">
    <property type="nucleotide sequence ID" value="NZ_FOBB01000001.1"/>
</dbReference>
<evidence type="ECO:0000256" key="1">
    <source>
        <dbReference type="SAM" id="SignalP"/>
    </source>
</evidence>
<feature type="chain" id="PRO_5011720328" evidence="1">
    <location>
        <begin position="19"/>
        <end position="256"/>
    </location>
</feature>
<organism evidence="2 3">
    <name type="scientific">Chitinophaga rupis</name>
    <dbReference type="NCBI Taxonomy" id="573321"/>
    <lineage>
        <taxon>Bacteria</taxon>
        <taxon>Pseudomonadati</taxon>
        <taxon>Bacteroidota</taxon>
        <taxon>Chitinophagia</taxon>
        <taxon>Chitinophagales</taxon>
        <taxon>Chitinophagaceae</taxon>
        <taxon>Chitinophaga</taxon>
    </lineage>
</organism>
<sequence length="256" mass="28631">MKKLIAGLALFYCNAAFSQTIITTAAAEKKLVVAFKALNHWVSFKDASNKDSLQEANRYFRESLLAVTSTDPASLTYDFKALEQEGLKIASSEDKTFRIYSWPSGGGTARFGNIYQYKIGNKVTAVLKEDVAGAPGYWYSEVYPKKAGGKNYYIGISNATYSEHDTYQGIRIFATDRNGLNDTLSIIKTDKQLSPELGFTYDINTVAKKRGKPVDLIEYDDETGTLTFPDVAEDGTVKNKKLKYRFVGRYFVNVKE</sequence>
<dbReference type="OrthoDB" id="877719at2"/>
<gene>
    <name evidence="2" type="ORF">SAMN04488505_101182</name>
</gene>
<dbReference type="STRING" id="573321.SAMN04488505_101182"/>
<evidence type="ECO:0000313" key="2">
    <source>
        <dbReference type="EMBL" id="SEK42920.1"/>
    </source>
</evidence>
<feature type="signal peptide" evidence="1">
    <location>
        <begin position="1"/>
        <end position="18"/>
    </location>
</feature>
<dbReference type="EMBL" id="FOBB01000001">
    <property type="protein sequence ID" value="SEK42920.1"/>
    <property type="molecule type" value="Genomic_DNA"/>
</dbReference>
<reference evidence="2 3" key="1">
    <citation type="submission" date="2016-10" db="EMBL/GenBank/DDBJ databases">
        <authorList>
            <person name="de Groot N.N."/>
        </authorList>
    </citation>
    <scope>NUCLEOTIDE SEQUENCE [LARGE SCALE GENOMIC DNA]</scope>
    <source>
        <strain evidence="2 3">DSM 21039</strain>
    </source>
</reference>
<protein>
    <submittedName>
        <fullName evidence="2">Uncharacterized protein</fullName>
    </submittedName>
</protein>
<keyword evidence="3" id="KW-1185">Reference proteome</keyword>
<dbReference type="Proteomes" id="UP000198984">
    <property type="component" value="Unassembled WGS sequence"/>
</dbReference>
<name>A0A1H7H1X3_9BACT</name>
<accession>A0A1H7H1X3</accession>
<proteinExistence type="predicted"/>
<keyword evidence="1" id="KW-0732">Signal</keyword>
<dbReference type="AlphaFoldDB" id="A0A1H7H1X3"/>